<dbReference type="Gene3D" id="3.30.70.270">
    <property type="match status" value="1"/>
</dbReference>
<dbReference type="PANTHER" id="PTHR45138:SF9">
    <property type="entry name" value="DIGUANYLATE CYCLASE DGCM-RELATED"/>
    <property type="match status" value="1"/>
</dbReference>
<evidence type="ECO:0000256" key="4">
    <source>
        <dbReference type="SAM" id="Phobius"/>
    </source>
</evidence>
<gene>
    <name evidence="6" type="ORF">SAMN02745729_10436</name>
</gene>
<evidence type="ECO:0000256" key="3">
    <source>
        <dbReference type="ARBA" id="ARBA00034247"/>
    </source>
</evidence>
<dbReference type="NCBIfam" id="TIGR00254">
    <property type="entry name" value="GGDEF"/>
    <property type="match status" value="1"/>
</dbReference>
<dbReference type="Pfam" id="PF00990">
    <property type="entry name" value="GGDEF"/>
    <property type="match status" value="1"/>
</dbReference>
<keyword evidence="4" id="KW-0812">Transmembrane</keyword>
<keyword evidence="7" id="KW-1185">Reference proteome</keyword>
<organism evidence="6 7">
    <name type="scientific">Marinobacterium iners DSM 11526</name>
    <dbReference type="NCBI Taxonomy" id="1122198"/>
    <lineage>
        <taxon>Bacteria</taxon>
        <taxon>Pseudomonadati</taxon>
        <taxon>Pseudomonadota</taxon>
        <taxon>Gammaproteobacteria</taxon>
        <taxon>Oceanospirillales</taxon>
        <taxon>Oceanospirillaceae</taxon>
        <taxon>Marinobacterium</taxon>
    </lineage>
</organism>
<dbReference type="RefSeq" id="WP_175527601.1">
    <property type="nucleotide sequence ID" value="NZ_FNRJ01000004.1"/>
</dbReference>
<dbReference type="InterPro" id="IPR050469">
    <property type="entry name" value="Diguanylate_Cyclase"/>
</dbReference>
<dbReference type="CDD" id="cd01949">
    <property type="entry name" value="GGDEF"/>
    <property type="match status" value="1"/>
</dbReference>
<dbReference type="PANTHER" id="PTHR45138">
    <property type="entry name" value="REGULATORY COMPONENTS OF SENSORY TRANSDUCTION SYSTEM"/>
    <property type="match status" value="1"/>
</dbReference>
<evidence type="ECO:0000259" key="5">
    <source>
        <dbReference type="PROSITE" id="PS50887"/>
    </source>
</evidence>
<name>A0A1H4BRV0_9GAMM</name>
<protein>
    <recommendedName>
        <fullName evidence="2">diguanylate cyclase</fullName>
        <ecNumber evidence="2">2.7.7.65</ecNumber>
    </recommendedName>
</protein>
<dbReference type="AlphaFoldDB" id="A0A1H4BRV0"/>
<keyword evidence="4" id="KW-0472">Membrane</keyword>
<reference evidence="7" key="1">
    <citation type="submission" date="2016-10" db="EMBL/GenBank/DDBJ databases">
        <authorList>
            <person name="Varghese N."/>
            <person name="Submissions S."/>
        </authorList>
    </citation>
    <scope>NUCLEOTIDE SEQUENCE [LARGE SCALE GENOMIC DNA]</scope>
    <source>
        <strain evidence="7">DSM 11526</strain>
    </source>
</reference>
<dbReference type="InterPro" id="IPR029787">
    <property type="entry name" value="Nucleotide_cyclase"/>
</dbReference>
<dbReference type="FunFam" id="3.30.70.270:FF:000001">
    <property type="entry name" value="Diguanylate cyclase domain protein"/>
    <property type="match status" value="1"/>
</dbReference>
<dbReference type="Proteomes" id="UP000242469">
    <property type="component" value="Unassembled WGS sequence"/>
</dbReference>
<proteinExistence type="predicted"/>
<dbReference type="InterPro" id="IPR021796">
    <property type="entry name" value="Tll0287-like_dom"/>
</dbReference>
<comment type="cofactor">
    <cofactor evidence="1">
        <name>Mg(2+)</name>
        <dbReference type="ChEBI" id="CHEBI:18420"/>
    </cofactor>
</comment>
<dbReference type="SMART" id="SM00267">
    <property type="entry name" value="GGDEF"/>
    <property type="match status" value="1"/>
</dbReference>
<sequence length="445" mass="50682">MRDRLLWLIHSPFALLFPILFWALVVGLAYYRNDRTLQHAGFDLAKQRGEVAFQLIQTMRHWNAIHGGVYAPLTEQTPENPWLEIPEKTITSPEGVVLTKLNPAYMTRQIAELLEGGRLEIHLTSHTLMNPNNQADPWEKRALTQLEESGDASVVEIVDDRFRYMAPLHIDQSCMPCHAKMGYEIGDMRGGLSVSFPVSYAQRLTTGLRRDSILTHLVTFVLLSVTGMIALTGLRRLLRSLQRERDDRESIIVDRTANLNKEIKRHRRSQETLTYLAHHDELTGARNRRWILAQLGYLKQEAEQCSGTLAVLMLDIDYFKHINDRYGHQKGDEVLVTFVSRLQSELRQSDQLGRYGGEEFLVLLPDTSQSDAEKIAQRLRRAIADTPFQINDEVLDVTTSIGLACLEVDASLGQDELVGRADVALYLAKQTGRNRVVCWNDEMAH</sequence>
<feature type="domain" description="GGDEF" evidence="5">
    <location>
        <begin position="307"/>
        <end position="441"/>
    </location>
</feature>
<evidence type="ECO:0000256" key="2">
    <source>
        <dbReference type="ARBA" id="ARBA00012528"/>
    </source>
</evidence>
<dbReference type="InterPro" id="IPR043128">
    <property type="entry name" value="Rev_trsase/Diguanyl_cyclase"/>
</dbReference>
<keyword evidence="4" id="KW-1133">Transmembrane helix</keyword>
<accession>A0A1H4BRV0</accession>
<evidence type="ECO:0000256" key="1">
    <source>
        <dbReference type="ARBA" id="ARBA00001946"/>
    </source>
</evidence>
<evidence type="ECO:0000313" key="6">
    <source>
        <dbReference type="EMBL" id="SEA50572.1"/>
    </source>
</evidence>
<dbReference type="EMBL" id="FNRJ01000004">
    <property type="protein sequence ID" value="SEA50572.1"/>
    <property type="molecule type" value="Genomic_DNA"/>
</dbReference>
<evidence type="ECO:0000313" key="7">
    <source>
        <dbReference type="Proteomes" id="UP000242469"/>
    </source>
</evidence>
<dbReference type="EC" id="2.7.7.65" evidence="2"/>
<dbReference type="SUPFAM" id="SSF55073">
    <property type="entry name" value="Nucleotide cyclase"/>
    <property type="match status" value="1"/>
</dbReference>
<comment type="catalytic activity">
    <reaction evidence="3">
        <text>2 GTP = 3',3'-c-di-GMP + 2 diphosphate</text>
        <dbReference type="Rhea" id="RHEA:24898"/>
        <dbReference type="ChEBI" id="CHEBI:33019"/>
        <dbReference type="ChEBI" id="CHEBI:37565"/>
        <dbReference type="ChEBI" id="CHEBI:58805"/>
        <dbReference type="EC" id="2.7.7.65"/>
    </reaction>
</comment>
<feature type="transmembrane region" description="Helical" evidence="4">
    <location>
        <begin position="213"/>
        <end position="234"/>
    </location>
</feature>
<dbReference type="Pfam" id="PF11845">
    <property type="entry name" value="Tll0287-like"/>
    <property type="match status" value="1"/>
</dbReference>
<feature type="transmembrane region" description="Helical" evidence="4">
    <location>
        <begin position="12"/>
        <end position="31"/>
    </location>
</feature>
<dbReference type="STRING" id="1122198.SAMN02745729_10436"/>
<dbReference type="PROSITE" id="PS50887">
    <property type="entry name" value="GGDEF"/>
    <property type="match status" value="1"/>
</dbReference>
<dbReference type="GO" id="GO:0052621">
    <property type="term" value="F:diguanylate cyclase activity"/>
    <property type="evidence" value="ECO:0007669"/>
    <property type="project" value="UniProtKB-EC"/>
</dbReference>
<dbReference type="InterPro" id="IPR000160">
    <property type="entry name" value="GGDEF_dom"/>
</dbReference>